<dbReference type="OrthoDB" id="310895at2759"/>
<comment type="similarity">
    <text evidence="2 11">Belongs to the aldehyde dehydrogenase family.</text>
</comment>
<dbReference type="InterPro" id="IPR016163">
    <property type="entry name" value="Ald_DH_C"/>
</dbReference>
<dbReference type="GO" id="GO:0009450">
    <property type="term" value="P:gamma-aminobutyric acid catabolic process"/>
    <property type="evidence" value="ECO:0007669"/>
    <property type="project" value="TreeGrafter"/>
</dbReference>
<dbReference type="InterPro" id="IPR029510">
    <property type="entry name" value="Ald_DH_CS_GLU"/>
</dbReference>
<keyword evidence="14" id="KW-1185">Reference proteome</keyword>
<comment type="pathway">
    <text evidence="1">Amino-acid degradation; 4-aminobutanoate degradation.</text>
</comment>
<dbReference type="InterPro" id="IPR016162">
    <property type="entry name" value="Ald_DH_N"/>
</dbReference>
<evidence type="ECO:0000256" key="7">
    <source>
        <dbReference type="ARBA" id="ARBA00050387"/>
    </source>
</evidence>
<keyword evidence="5 11" id="KW-0560">Oxidoreductase</keyword>
<dbReference type="Pfam" id="PF00171">
    <property type="entry name" value="Aldedh"/>
    <property type="match status" value="1"/>
</dbReference>
<dbReference type="InterPro" id="IPR050740">
    <property type="entry name" value="Aldehyde_DH_Superfamily"/>
</dbReference>
<organism evidence="13 14">
    <name type="scientific">Lachancea mirantina</name>
    <dbReference type="NCBI Taxonomy" id="1230905"/>
    <lineage>
        <taxon>Eukaryota</taxon>
        <taxon>Fungi</taxon>
        <taxon>Dikarya</taxon>
        <taxon>Ascomycota</taxon>
        <taxon>Saccharomycotina</taxon>
        <taxon>Saccharomycetes</taxon>
        <taxon>Saccharomycetales</taxon>
        <taxon>Saccharomycetaceae</taxon>
        <taxon>Lachancea</taxon>
    </lineage>
</organism>
<evidence type="ECO:0000256" key="6">
    <source>
        <dbReference type="ARBA" id="ARBA00030806"/>
    </source>
</evidence>
<reference evidence="14" key="1">
    <citation type="submission" date="2016-03" db="EMBL/GenBank/DDBJ databases">
        <authorList>
            <person name="Devillers H."/>
        </authorList>
    </citation>
    <scope>NUCLEOTIDE SEQUENCE [LARGE SCALE GENOMIC DNA]</scope>
</reference>
<evidence type="ECO:0000256" key="1">
    <source>
        <dbReference type="ARBA" id="ARBA00005176"/>
    </source>
</evidence>
<dbReference type="Gene3D" id="3.40.309.10">
    <property type="entry name" value="Aldehyde Dehydrogenase, Chain A, domain 2"/>
    <property type="match status" value="1"/>
</dbReference>
<gene>
    <name evidence="13" type="ORF">LAMI_0H12904G</name>
</gene>
<dbReference type="Proteomes" id="UP000191024">
    <property type="component" value="Chromosome H"/>
</dbReference>
<evidence type="ECO:0000256" key="9">
    <source>
        <dbReference type="ARBA" id="ARBA00067047"/>
    </source>
</evidence>
<feature type="active site" evidence="10">
    <location>
        <position position="276"/>
    </location>
</feature>
<dbReference type="GO" id="GO:0005737">
    <property type="term" value="C:cytoplasm"/>
    <property type="evidence" value="ECO:0007669"/>
    <property type="project" value="TreeGrafter"/>
</dbReference>
<dbReference type="PROSITE" id="PS00687">
    <property type="entry name" value="ALDEHYDE_DEHYDR_GLU"/>
    <property type="match status" value="1"/>
</dbReference>
<name>A0A1G4KHS0_9SACH</name>
<dbReference type="EC" id="1.2.1.24" evidence="3"/>
<comment type="catalytic activity">
    <reaction evidence="8">
        <text>succinate semialdehyde + NAD(+) + H2O = succinate + NADH + 2 H(+)</text>
        <dbReference type="Rhea" id="RHEA:13217"/>
        <dbReference type="ChEBI" id="CHEBI:15377"/>
        <dbReference type="ChEBI" id="CHEBI:15378"/>
        <dbReference type="ChEBI" id="CHEBI:30031"/>
        <dbReference type="ChEBI" id="CHEBI:57540"/>
        <dbReference type="ChEBI" id="CHEBI:57706"/>
        <dbReference type="ChEBI" id="CHEBI:57945"/>
        <dbReference type="EC" id="1.2.1.16"/>
    </reaction>
</comment>
<dbReference type="FunFam" id="3.40.605.10:FF:000005">
    <property type="entry name" value="Succinate-semialdehyde dehydrogenase I"/>
    <property type="match status" value="1"/>
</dbReference>
<dbReference type="InterPro" id="IPR015590">
    <property type="entry name" value="Aldehyde_DH_dom"/>
</dbReference>
<dbReference type="InterPro" id="IPR016161">
    <property type="entry name" value="Ald_DH/histidinol_DH"/>
</dbReference>
<evidence type="ECO:0000259" key="12">
    <source>
        <dbReference type="Pfam" id="PF00171"/>
    </source>
</evidence>
<proteinExistence type="inferred from homology"/>
<accession>A0A1G4KHS0</accession>
<dbReference type="EC" id="1.2.1.16" evidence="9"/>
<dbReference type="CDD" id="cd07103">
    <property type="entry name" value="ALDH_F5_SSADH_GabD"/>
    <property type="match status" value="1"/>
</dbReference>
<evidence type="ECO:0000313" key="14">
    <source>
        <dbReference type="Proteomes" id="UP000191024"/>
    </source>
</evidence>
<dbReference type="STRING" id="1230905.A0A1G4KHS0"/>
<comment type="catalytic activity">
    <reaction evidence="7">
        <text>succinate semialdehyde + NADP(+) + H2O = succinate + NADPH + 2 H(+)</text>
        <dbReference type="Rhea" id="RHEA:13213"/>
        <dbReference type="ChEBI" id="CHEBI:15377"/>
        <dbReference type="ChEBI" id="CHEBI:15378"/>
        <dbReference type="ChEBI" id="CHEBI:30031"/>
        <dbReference type="ChEBI" id="CHEBI:57706"/>
        <dbReference type="ChEBI" id="CHEBI:57783"/>
        <dbReference type="ChEBI" id="CHEBI:58349"/>
        <dbReference type="EC" id="1.2.1.16"/>
    </reaction>
</comment>
<dbReference type="EMBL" id="LT598468">
    <property type="protein sequence ID" value="SCV04034.1"/>
    <property type="molecule type" value="Genomic_DNA"/>
</dbReference>
<dbReference type="Gene3D" id="3.40.605.10">
    <property type="entry name" value="Aldehyde Dehydrogenase, Chain A, domain 1"/>
    <property type="match status" value="1"/>
</dbReference>
<sequence length="505" mass="55281">MLKAGKCWHFGIIKRSISSSFRDSSVFKSEAYFCGEWKKGDETFCLRNPATQDEISSITDCGISDYNEAIKGAHGAFKSFRKSAPSSRSEALQNIYELMQENKEDLARLVTMENGKPYRESLAEVDYASSYFKWFSEEAHRMVGTIMPGSGSTEKKILTIRRPLGVVGILTPWNFPTAMIARKLAPALAAGNTCVVKPAQETPLSALAYGWLCEQAGFESGVCNILPTSHADVVGKYMCQHDLVSKITFTGSTKVGRILMQHVHNKTGTIKKVSMELGGNAPFIIFEDADIYKALDGIMASKFRNSGQTCICANRIFVHESLYDTVASSLAKRMETDLVMGSGFDVHVTQGPLINDKAVNKVSDLVEDAKNKGAKVLMGGTRASTLGRNFYHPTILTDVDESMDVFHKEIFGPVACLIKFKTTEEVLRRSNDSNVGLAGYFYTANIGTIMKLAEDLEVGMIGVNSSEISDAVLPFGGVKDSGLGREGSLYGINDYTELKSIILEP</sequence>
<dbReference type="PANTHER" id="PTHR43353">
    <property type="entry name" value="SUCCINATE-SEMIALDEHYDE DEHYDROGENASE, MITOCHONDRIAL"/>
    <property type="match status" value="1"/>
</dbReference>
<dbReference type="SUPFAM" id="SSF53720">
    <property type="entry name" value="ALDH-like"/>
    <property type="match status" value="1"/>
</dbReference>
<dbReference type="PANTHER" id="PTHR43353:SF5">
    <property type="entry name" value="SUCCINATE-SEMIALDEHYDE DEHYDROGENASE, MITOCHONDRIAL"/>
    <property type="match status" value="1"/>
</dbReference>
<feature type="domain" description="Aldehyde dehydrogenase" evidence="12">
    <location>
        <begin position="39"/>
        <end position="501"/>
    </location>
</feature>
<protein>
    <recommendedName>
        <fullName evidence="4">Succinate-semialdehyde dehydrogenase, mitochondrial</fullName>
        <ecNumber evidence="9">1.2.1.16</ecNumber>
        <ecNumber evidence="3">1.2.1.24</ecNumber>
    </recommendedName>
    <alternativeName>
        <fullName evidence="6">NAD(+)-dependent succinic semialdehyde dehydrogenase</fullName>
    </alternativeName>
</protein>
<evidence type="ECO:0000256" key="2">
    <source>
        <dbReference type="ARBA" id="ARBA00009986"/>
    </source>
</evidence>
<dbReference type="AlphaFoldDB" id="A0A1G4KHS0"/>
<dbReference type="InterPro" id="IPR016160">
    <property type="entry name" value="Ald_DH_CS_CYS"/>
</dbReference>
<evidence type="ECO:0000256" key="11">
    <source>
        <dbReference type="RuleBase" id="RU003345"/>
    </source>
</evidence>
<dbReference type="GO" id="GO:0004777">
    <property type="term" value="F:succinate-semialdehyde dehydrogenase (NAD+) activity"/>
    <property type="evidence" value="ECO:0007669"/>
    <property type="project" value="UniProtKB-EC"/>
</dbReference>
<evidence type="ECO:0000256" key="5">
    <source>
        <dbReference type="ARBA" id="ARBA00023002"/>
    </source>
</evidence>
<evidence type="ECO:0000256" key="8">
    <source>
        <dbReference type="ARBA" id="ARBA00052698"/>
    </source>
</evidence>
<dbReference type="PROSITE" id="PS00070">
    <property type="entry name" value="ALDEHYDE_DEHYDR_CYS"/>
    <property type="match status" value="1"/>
</dbReference>
<evidence type="ECO:0000256" key="10">
    <source>
        <dbReference type="PROSITE-ProRule" id="PRU10007"/>
    </source>
</evidence>
<evidence type="ECO:0000256" key="3">
    <source>
        <dbReference type="ARBA" id="ARBA00013051"/>
    </source>
</evidence>
<dbReference type="FunFam" id="3.40.309.10:FF:000004">
    <property type="entry name" value="Succinate-semialdehyde dehydrogenase I"/>
    <property type="match status" value="1"/>
</dbReference>
<evidence type="ECO:0000313" key="13">
    <source>
        <dbReference type="EMBL" id="SCV04034.1"/>
    </source>
</evidence>
<evidence type="ECO:0000256" key="4">
    <source>
        <dbReference type="ARBA" id="ARBA00019842"/>
    </source>
</evidence>